<dbReference type="Proteomes" id="UP001497535">
    <property type="component" value="Unassembled WGS sequence"/>
</dbReference>
<comment type="caution">
    <text evidence="1">The sequence shown here is derived from an EMBL/GenBank/DDBJ whole genome shotgun (WGS) entry which is preliminary data.</text>
</comment>
<keyword evidence="2" id="KW-1185">Reference proteome</keyword>
<proteinExistence type="predicted"/>
<organism evidence="1 2">
    <name type="scientific">Meloidogyne enterolobii</name>
    <name type="common">Root-knot nematode worm</name>
    <name type="synonym">Meloidogyne mayaguensis</name>
    <dbReference type="NCBI Taxonomy" id="390850"/>
    <lineage>
        <taxon>Eukaryota</taxon>
        <taxon>Metazoa</taxon>
        <taxon>Ecdysozoa</taxon>
        <taxon>Nematoda</taxon>
        <taxon>Chromadorea</taxon>
        <taxon>Rhabditida</taxon>
        <taxon>Tylenchina</taxon>
        <taxon>Tylenchomorpha</taxon>
        <taxon>Tylenchoidea</taxon>
        <taxon>Meloidogynidae</taxon>
        <taxon>Meloidogyninae</taxon>
        <taxon>Meloidogyne</taxon>
    </lineage>
</organism>
<accession>A0ACB1AFV2</accession>
<evidence type="ECO:0000313" key="2">
    <source>
        <dbReference type="Proteomes" id="UP001497535"/>
    </source>
</evidence>
<evidence type="ECO:0000313" key="1">
    <source>
        <dbReference type="EMBL" id="CAK5090402.1"/>
    </source>
</evidence>
<dbReference type="EMBL" id="CAVMJV010000082">
    <property type="protein sequence ID" value="CAK5090402.1"/>
    <property type="molecule type" value="Genomic_DNA"/>
</dbReference>
<sequence>MDRQLLIKHYIPALFPKNIKDQLFNRIGADFIVWYRSMTSDLRNKQKWKIEDAHFSARKKFDEELSVYFNLYDAVYNDSFNEIRGRTGYYIIKTMAFVRNRMDVDMGCTGIDIEIEVVKIIKEIIVYLGIFNAYK</sequence>
<name>A0ACB1AFV2_MELEN</name>
<gene>
    <name evidence="1" type="ORF">MENTE1834_LOCUS38186</name>
</gene>
<reference evidence="1" key="1">
    <citation type="submission" date="2023-11" db="EMBL/GenBank/DDBJ databases">
        <authorList>
            <person name="Poullet M."/>
        </authorList>
    </citation>
    <scope>NUCLEOTIDE SEQUENCE</scope>
    <source>
        <strain evidence="1">E1834</strain>
    </source>
</reference>
<protein>
    <submittedName>
        <fullName evidence="1">Uncharacterized protein</fullName>
    </submittedName>
</protein>